<dbReference type="Pfam" id="PF01434">
    <property type="entry name" value="Peptidase_M41"/>
    <property type="match status" value="2"/>
</dbReference>
<dbReference type="PANTHER" id="PTHR23076:SF97">
    <property type="entry name" value="ATP-DEPENDENT ZINC METALLOPROTEASE YME1L1"/>
    <property type="match status" value="1"/>
</dbReference>
<feature type="domain" description="Peptidase M41" evidence="2">
    <location>
        <begin position="222"/>
        <end position="307"/>
    </location>
</feature>
<dbReference type="PANTHER" id="PTHR23076">
    <property type="entry name" value="METALLOPROTEASE M41 FTSH"/>
    <property type="match status" value="1"/>
</dbReference>
<evidence type="ECO:0000256" key="1">
    <source>
        <dbReference type="SAM" id="Coils"/>
    </source>
</evidence>
<evidence type="ECO:0000313" key="3">
    <source>
        <dbReference type="Proteomes" id="UP000887572"/>
    </source>
</evidence>
<name>A0A914HMC4_GLORO</name>
<dbReference type="WBParaSite" id="Gr19_v10_g2473.t2">
    <property type="protein sequence ID" value="Gr19_v10_g2473.t2"/>
    <property type="gene ID" value="Gr19_v10_g2473"/>
</dbReference>
<feature type="domain" description="Peptidase M41" evidence="2">
    <location>
        <begin position="130"/>
        <end position="201"/>
    </location>
</feature>
<sequence length="381" mass="44808">MFLYFRNALQANIIVKLEEDQKQTDVVGMEQQHHQHLHQQLVVALSERVEQLELERKETNRKFEQQLEELENSLKDAINKQWMERKELTQRTRIVRKDTRKTAWGRPSRAPMDEFFELERGGVEYFRMCVHEIGHTLCHWFVADAERFTDCTIIPNEQFDGATFSEEKERYSLKELKARMAVLFGGKIAELEFFSTAVGIDSDRHDLIEDVEKVFTSFYKMCVHEIGHTLCHWFVADAERFTDCTIIPNEQFDGATFSEEKERYSLKELKARMAVLFGGKIAELEFFSTAVRIDSDRHDLIEDVEKIVERNTKLRTRLQRRKARERLLEEAEKRLTTFDGLLGRTQTMPVGQTEPVVGDAADDQTQWMKMSFLKLNVVYIH</sequence>
<organism evidence="3 4">
    <name type="scientific">Globodera rostochiensis</name>
    <name type="common">Golden nematode worm</name>
    <name type="synonym">Heterodera rostochiensis</name>
    <dbReference type="NCBI Taxonomy" id="31243"/>
    <lineage>
        <taxon>Eukaryota</taxon>
        <taxon>Metazoa</taxon>
        <taxon>Ecdysozoa</taxon>
        <taxon>Nematoda</taxon>
        <taxon>Chromadorea</taxon>
        <taxon>Rhabditida</taxon>
        <taxon>Tylenchina</taxon>
        <taxon>Tylenchomorpha</taxon>
        <taxon>Tylenchoidea</taxon>
        <taxon>Heteroderidae</taxon>
        <taxon>Heteroderinae</taxon>
        <taxon>Globodera</taxon>
    </lineage>
</organism>
<feature type="coiled-coil region" evidence="1">
    <location>
        <begin position="42"/>
        <end position="80"/>
    </location>
</feature>
<dbReference type="GO" id="GO:0004176">
    <property type="term" value="F:ATP-dependent peptidase activity"/>
    <property type="evidence" value="ECO:0007669"/>
    <property type="project" value="InterPro"/>
</dbReference>
<dbReference type="GO" id="GO:0006508">
    <property type="term" value="P:proteolysis"/>
    <property type="evidence" value="ECO:0007669"/>
    <property type="project" value="InterPro"/>
</dbReference>
<dbReference type="GO" id="GO:0004222">
    <property type="term" value="F:metalloendopeptidase activity"/>
    <property type="evidence" value="ECO:0007669"/>
    <property type="project" value="InterPro"/>
</dbReference>
<accession>A0A914HMC4</accession>
<dbReference type="AlphaFoldDB" id="A0A914HMC4"/>
<keyword evidence="1" id="KW-0175">Coiled coil</keyword>
<dbReference type="Proteomes" id="UP000887572">
    <property type="component" value="Unplaced"/>
</dbReference>
<keyword evidence="3" id="KW-1185">Reference proteome</keyword>
<proteinExistence type="predicted"/>
<dbReference type="InterPro" id="IPR000642">
    <property type="entry name" value="Peptidase_M41"/>
</dbReference>
<dbReference type="Gene3D" id="1.20.58.760">
    <property type="entry name" value="Peptidase M41"/>
    <property type="match status" value="2"/>
</dbReference>
<evidence type="ECO:0000259" key="2">
    <source>
        <dbReference type="Pfam" id="PF01434"/>
    </source>
</evidence>
<evidence type="ECO:0000313" key="4">
    <source>
        <dbReference type="WBParaSite" id="Gr19_v10_g2473.t2"/>
    </source>
</evidence>
<dbReference type="SUPFAM" id="SSF140990">
    <property type="entry name" value="FtsH protease domain-like"/>
    <property type="match status" value="2"/>
</dbReference>
<dbReference type="GO" id="GO:0005524">
    <property type="term" value="F:ATP binding"/>
    <property type="evidence" value="ECO:0007669"/>
    <property type="project" value="InterPro"/>
</dbReference>
<reference evidence="4" key="1">
    <citation type="submission" date="2022-11" db="UniProtKB">
        <authorList>
            <consortium name="WormBaseParasite"/>
        </authorList>
    </citation>
    <scope>IDENTIFICATION</scope>
</reference>
<protein>
    <submittedName>
        <fullName evidence="4">Peptidase M41 domain-containing protein</fullName>
    </submittedName>
</protein>
<dbReference type="InterPro" id="IPR037219">
    <property type="entry name" value="Peptidase_M41-like"/>
</dbReference>